<dbReference type="InterPro" id="IPR041020">
    <property type="entry name" value="PH_16"/>
</dbReference>
<evidence type="ECO:0000313" key="18">
    <source>
        <dbReference type="EMBL" id="CAG9110863.1"/>
    </source>
</evidence>
<evidence type="ECO:0000256" key="3">
    <source>
        <dbReference type="ARBA" id="ARBA00022468"/>
    </source>
</evidence>
<evidence type="ECO:0000256" key="5">
    <source>
        <dbReference type="ARBA" id="ARBA00022553"/>
    </source>
</evidence>
<evidence type="ECO:0000256" key="1">
    <source>
        <dbReference type="ARBA" id="ARBA00004370"/>
    </source>
</evidence>
<dbReference type="Gene3D" id="2.30.42.10">
    <property type="match status" value="1"/>
</dbReference>
<dbReference type="PROSITE" id="PS50003">
    <property type="entry name" value="PH_DOMAIN"/>
    <property type="match status" value="1"/>
</dbReference>
<evidence type="ECO:0000256" key="10">
    <source>
        <dbReference type="ARBA" id="ARBA00023136"/>
    </source>
</evidence>
<sequence>MTTHSSPTIFESFSPTSVRSAPLHHKLCTARTYSQHTPPIQSPLCKHSHDSNGPCGSPKLVERCVVVAKHPDGYGLTVTGEHPVYVETVKHDGAAARAGVRVGDQITKINGMPVSSSNHYEVLRMISAGPNVALTLLGESLSCDSCRPMFFEFFEEPRRRRTGTSEGSTSSSRNPESADNSRQSSFNTVDKSLQRVRGLENHSRNSYQSTSSDDQLEPTDIVEPVRAWVNSGGKHYAQGSLKDLTETLGREDELEHDRDVTAEEAAPVTLNSMGNPADLRRNPDELAGFLNYTVHHGDPSSTLFYLITAAFQSCTAPLKELRRFAYEIFSTFLIPGAPLIVPGITQVQIQSIDRILGSFNSNQSNDADQLKKVFISCRSKALSSMEDNFGEYKRSLMIAQKPDSRSESKSKYAEQLLMSILEELLQLCGNDLEKADSRGLALLISIASVIKVVLNIKPSQLNWEKLIEKCPTFITSTAKSGVFRMKPMMPKRAVQIMDHQFNLQSVYLTVHCYQCRDAVWGVNPQAYFCQNCDVIVHKQCTNSLADRCYPATQKSRSHTAQTAKQQQRPRTASTLNLSSTTSALSQLAQPAPVHQNRHVLDTRSMGYDPGAHTTPFYAQMENALEPPSHPPPDIPVQAKAVTHVVEAAAKSTSSDSGIGADVDNKPVSRSQSIKTKTNKLEDVNEQPGMEYEENATVSVKGLDVKSISGSSAISVNADGMLDIAANDSDLEMEVDLPPLDQIISWQILKRIDPKLRKLQESINEFYHTERSHVRNLKVIYRVFHRPIVEQKLVSKDFLKVVFANLDELIEIHSGMFQKMRVVVEQWKKDPQYDGLYAKLGSTIATFFADEDGEKFKKAASLFCENQQYGLKLLGERRQKDENLAAFLQKAESNPLCRKFQLKDLLPVEMQRLVKYPLLLDTILRYTSESSEEFQQYTDACNGAKKLLSAVNTAKRDAENKRHLEEIHRKIEMPTTNRPYDDVIRRFDIMQYRYVYNGDVTWRHSRGKTEMHLVLLDYLLLILTKANDGKYYMRTSEFNAVPLLWLPSVTVEEKTGDKRAFVIFYERDLRTYELQAQSVTEKKTWEQLLRSQISAAKSDLPQNFETDFMNVMPKLKSAQLSTDDAGSPSSSNEVAEEVQVTMHAGLVKASEIVIQKPQILIMEQAQAAKVTAQPAKPPVLSPAERMRRSDQQITQALVEKHNVMASELMKDAKLAKEDMEMIAETLTGMSTINLRNRKPNELALSAIVHGNRLIDCINTRMSNRRQDSDKISEDAERHLPFVPCYKLTAVAAPLMNHLTALSQVIKEQRDTIEELKKELNKNRIDAGGAKDRSVSEETLTEPSGNIVLRSPSRMA</sequence>
<dbReference type="SUPFAM" id="SSF50156">
    <property type="entry name" value="PDZ domain-like"/>
    <property type="match status" value="1"/>
</dbReference>
<keyword evidence="20" id="KW-1185">Reference proteome</keyword>
<dbReference type="Pfam" id="PF09128">
    <property type="entry name" value="RGS-like"/>
    <property type="match status" value="1"/>
</dbReference>
<dbReference type="GO" id="GO:0046872">
    <property type="term" value="F:metal ion binding"/>
    <property type="evidence" value="ECO:0007669"/>
    <property type="project" value="UniProtKB-KW"/>
</dbReference>
<comment type="subcellular location">
    <subcellularLocation>
        <location evidence="2">Cytoplasm</location>
    </subcellularLocation>
    <subcellularLocation>
        <location evidence="1">Membrane</location>
    </subcellularLocation>
</comment>
<dbReference type="InterPro" id="IPR002219">
    <property type="entry name" value="PKC_DAG/PE"/>
</dbReference>
<evidence type="ECO:0000259" key="14">
    <source>
        <dbReference type="PROSITE" id="PS50010"/>
    </source>
</evidence>
<dbReference type="SMART" id="SM00233">
    <property type="entry name" value="PH"/>
    <property type="match status" value="1"/>
</dbReference>
<proteinExistence type="predicted"/>
<organism evidence="19 21">
    <name type="scientific">Bursaphelenchus xylophilus</name>
    <name type="common">Pinewood nematode worm</name>
    <name type="synonym">Aphelenchoides xylophilus</name>
    <dbReference type="NCBI Taxonomy" id="6326"/>
    <lineage>
        <taxon>Eukaryota</taxon>
        <taxon>Metazoa</taxon>
        <taxon>Ecdysozoa</taxon>
        <taxon>Nematoda</taxon>
        <taxon>Chromadorea</taxon>
        <taxon>Rhabditida</taxon>
        <taxon>Tylenchina</taxon>
        <taxon>Tylenchomorpha</taxon>
        <taxon>Aphelenchoidea</taxon>
        <taxon>Aphelenchoididae</taxon>
        <taxon>Bursaphelenchus</taxon>
    </lineage>
</organism>
<dbReference type="Proteomes" id="UP000659654">
    <property type="component" value="Unassembled WGS sequence"/>
</dbReference>
<dbReference type="CDD" id="cd00160">
    <property type="entry name" value="RhoGEF"/>
    <property type="match status" value="1"/>
</dbReference>
<keyword evidence="4" id="KW-0963">Cytoplasm</keyword>
<dbReference type="InterPro" id="IPR011993">
    <property type="entry name" value="PH-like_dom_sf"/>
</dbReference>
<evidence type="ECO:0000313" key="17">
    <source>
        <dbReference type="EMBL" id="CAD5222595.1"/>
    </source>
</evidence>
<keyword evidence="7" id="KW-0479">Metal-binding</keyword>
<dbReference type="InterPro" id="IPR036034">
    <property type="entry name" value="PDZ_sf"/>
</dbReference>
<feature type="domain" description="PDZ" evidence="16">
    <location>
        <begin position="64"/>
        <end position="126"/>
    </location>
</feature>
<dbReference type="PROSITE" id="PS50106">
    <property type="entry name" value="PDZ"/>
    <property type="match status" value="1"/>
</dbReference>
<dbReference type="WBParaSite" id="BXY_1552100.1">
    <property type="protein sequence ID" value="BXY_1552100.1"/>
    <property type="gene ID" value="BXY_1552100"/>
</dbReference>
<dbReference type="Gene3D" id="3.30.60.20">
    <property type="match status" value="1"/>
</dbReference>
<feature type="compositionally biased region" description="Low complexity" evidence="12">
    <location>
        <begin position="164"/>
        <end position="177"/>
    </location>
</feature>
<dbReference type="Proteomes" id="UP000582659">
    <property type="component" value="Unassembled WGS sequence"/>
</dbReference>
<dbReference type="InterPro" id="IPR036305">
    <property type="entry name" value="RGS_sf"/>
</dbReference>
<dbReference type="Pfam" id="PF00595">
    <property type="entry name" value="PDZ"/>
    <property type="match status" value="1"/>
</dbReference>
<evidence type="ECO:0000256" key="8">
    <source>
        <dbReference type="ARBA" id="ARBA00022833"/>
    </source>
</evidence>
<evidence type="ECO:0000256" key="2">
    <source>
        <dbReference type="ARBA" id="ARBA00004496"/>
    </source>
</evidence>
<evidence type="ECO:0000259" key="15">
    <source>
        <dbReference type="PROSITE" id="PS50081"/>
    </source>
</evidence>
<dbReference type="InterPro" id="IPR044926">
    <property type="entry name" value="RGS_subdomain_2"/>
</dbReference>
<evidence type="ECO:0000256" key="6">
    <source>
        <dbReference type="ARBA" id="ARBA00022658"/>
    </source>
</evidence>
<dbReference type="Pfam" id="PF00621">
    <property type="entry name" value="RhoGEF"/>
    <property type="match status" value="1"/>
</dbReference>
<dbReference type="InterPro" id="IPR000219">
    <property type="entry name" value="DH_dom"/>
</dbReference>
<keyword evidence="3" id="KW-0343">GTPase activation</keyword>
<dbReference type="OrthoDB" id="2272012at2759"/>
<dbReference type="eggNOG" id="KOG3520">
    <property type="taxonomic scope" value="Eukaryota"/>
</dbReference>
<dbReference type="InterPro" id="IPR035899">
    <property type="entry name" value="DBL_dom_sf"/>
</dbReference>
<protein>
    <submittedName>
        <fullName evidence="17">(pine wood nematode) hypothetical protein</fullName>
    </submittedName>
</protein>
<dbReference type="PROSITE" id="PS50081">
    <property type="entry name" value="ZF_DAG_PE_2"/>
    <property type="match status" value="1"/>
</dbReference>
<dbReference type="InterPro" id="IPR046349">
    <property type="entry name" value="C1-like_sf"/>
</dbReference>
<dbReference type="SUPFAM" id="SSF48097">
    <property type="entry name" value="Regulator of G-protein signaling, RGS"/>
    <property type="match status" value="1"/>
</dbReference>
<keyword evidence="5" id="KW-0597">Phosphoprotein</keyword>
<evidence type="ECO:0000259" key="13">
    <source>
        <dbReference type="PROSITE" id="PS50003"/>
    </source>
</evidence>
<evidence type="ECO:0000313" key="20">
    <source>
        <dbReference type="Proteomes" id="UP000659654"/>
    </source>
</evidence>
<gene>
    <name evidence="17" type="ORF">BXYJ_LOCUS7557</name>
</gene>
<feature type="region of interest" description="Disordered" evidence="12">
    <location>
        <begin position="552"/>
        <end position="594"/>
    </location>
</feature>
<dbReference type="SMART" id="SM00109">
    <property type="entry name" value="C1"/>
    <property type="match status" value="1"/>
</dbReference>
<dbReference type="SUPFAM" id="SSF57889">
    <property type="entry name" value="Cysteine-rich domain"/>
    <property type="match status" value="1"/>
</dbReference>
<dbReference type="InterPro" id="IPR001849">
    <property type="entry name" value="PH_domain"/>
</dbReference>
<dbReference type="PANTHER" id="PTHR45872:SF2">
    <property type="entry name" value="RHO GUANINE NUCLEOTIDE EXCHANGE FACTOR 2, ISOFORM D"/>
    <property type="match status" value="1"/>
</dbReference>
<dbReference type="EMBL" id="CAJFDI010000003">
    <property type="protein sequence ID" value="CAD5222595.1"/>
    <property type="molecule type" value="Genomic_DNA"/>
</dbReference>
<keyword evidence="10" id="KW-0472">Membrane</keyword>
<name>A0A1I7SR57_BURXY</name>
<evidence type="ECO:0000256" key="11">
    <source>
        <dbReference type="SAM" id="Coils"/>
    </source>
</evidence>
<evidence type="ECO:0000259" key="16">
    <source>
        <dbReference type="PROSITE" id="PS50106"/>
    </source>
</evidence>
<feature type="compositionally biased region" description="Polar residues" evidence="12">
    <location>
        <begin position="204"/>
        <end position="213"/>
    </location>
</feature>
<dbReference type="GO" id="GO:0001664">
    <property type="term" value="F:G protein-coupled receptor binding"/>
    <property type="evidence" value="ECO:0007669"/>
    <property type="project" value="TreeGrafter"/>
</dbReference>
<keyword evidence="8" id="KW-0862">Zinc</keyword>
<dbReference type="EMBL" id="CAJFCV020000003">
    <property type="protein sequence ID" value="CAG9110863.1"/>
    <property type="molecule type" value="Genomic_DNA"/>
</dbReference>
<reference evidence="18" key="2">
    <citation type="submission" date="2020-08" db="EMBL/GenBank/DDBJ databases">
        <authorList>
            <person name="Kikuchi T."/>
        </authorList>
    </citation>
    <scope>NUCLEOTIDE SEQUENCE</scope>
    <source>
        <strain evidence="17">Ka4C1</strain>
    </source>
</reference>
<keyword evidence="9 11" id="KW-0175">Coiled coil</keyword>
<dbReference type="GO" id="GO:0007186">
    <property type="term" value="P:G protein-coupled receptor signaling pathway"/>
    <property type="evidence" value="ECO:0007669"/>
    <property type="project" value="TreeGrafter"/>
</dbReference>
<reference evidence="21" key="1">
    <citation type="submission" date="2016-11" db="UniProtKB">
        <authorList>
            <consortium name="WormBaseParasite"/>
        </authorList>
    </citation>
    <scope>IDENTIFICATION</scope>
</reference>
<feature type="region of interest" description="Disordered" evidence="12">
    <location>
        <begin position="652"/>
        <end position="673"/>
    </location>
</feature>
<dbReference type="PANTHER" id="PTHR45872">
    <property type="entry name" value="RHO GUANINE NUCLEOTIDE EXCHANGE FACTOR 2, ISOFORM D"/>
    <property type="match status" value="1"/>
</dbReference>
<dbReference type="InterPro" id="IPR015212">
    <property type="entry name" value="RGS-like_dom"/>
</dbReference>
<accession>A0A1I7SR57</accession>
<feature type="coiled-coil region" evidence="11">
    <location>
        <begin position="1297"/>
        <end position="1331"/>
    </location>
</feature>
<dbReference type="Pfam" id="PF17838">
    <property type="entry name" value="PH_16"/>
    <property type="match status" value="1"/>
</dbReference>
<dbReference type="GO" id="GO:0005096">
    <property type="term" value="F:GTPase activator activity"/>
    <property type="evidence" value="ECO:0007669"/>
    <property type="project" value="UniProtKB-KW"/>
</dbReference>
<evidence type="ECO:0000313" key="21">
    <source>
        <dbReference type="WBParaSite" id="BXY_1552100.1"/>
    </source>
</evidence>
<evidence type="ECO:0000256" key="4">
    <source>
        <dbReference type="ARBA" id="ARBA00022490"/>
    </source>
</evidence>
<dbReference type="Pfam" id="PF00130">
    <property type="entry name" value="C1_1"/>
    <property type="match status" value="1"/>
</dbReference>
<dbReference type="InterPro" id="IPR001478">
    <property type="entry name" value="PDZ"/>
</dbReference>
<dbReference type="Gene3D" id="2.30.29.30">
    <property type="entry name" value="Pleckstrin-homology domain (PH domain)/Phosphotyrosine-binding domain (PTB)"/>
    <property type="match status" value="1"/>
</dbReference>
<dbReference type="SMART" id="SM00325">
    <property type="entry name" value="RhoGEF"/>
    <property type="match status" value="1"/>
</dbReference>
<evidence type="ECO:0000256" key="7">
    <source>
        <dbReference type="ARBA" id="ARBA00022723"/>
    </source>
</evidence>
<feature type="compositionally biased region" description="Low complexity" evidence="12">
    <location>
        <begin position="571"/>
        <end position="589"/>
    </location>
</feature>
<dbReference type="GO" id="GO:0005085">
    <property type="term" value="F:guanyl-nucleotide exchange factor activity"/>
    <property type="evidence" value="ECO:0007669"/>
    <property type="project" value="UniProtKB-KW"/>
</dbReference>
<dbReference type="PROSITE" id="PS50010">
    <property type="entry name" value="DH_2"/>
    <property type="match status" value="1"/>
</dbReference>
<feature type="compositionally biased region" description="Polar residues" evidence="12">
    <location>
        <begin position="552"/>
        <end position="570"/>
    </location>
</feature>
<dbReference type="SMR" id="A0A1I7SR57"/>
<dbReference type="GO" id="GO:0016020">
    <property type="term" value="C:membrane"/>
    <property type="evidence" value="ECO:0007669"/>
    <property type="project" value="UniProtKB-SubCell"/>
</dbReference>
<feature type="domain" description="DH" evidence="14">
    <location>
        <begin position="757"/>
        <end position="953"/>
    </location>
</feature>
<dbReference type="SMART" id="SM00228">
    <property type="entry name" value="PDZ"/>
    <property type="match status" value="1"/>
</dbReference>
<dbReference type="Proteomes" id="UP000095284">
    <property type="component" value="Unplaced"/>
</dbReference>
<dbReference type="Gene3D" id="1.20.900.10">
    <property type="entry name" value="Dbl homology (DH) domain"/>
    <property type="match status" value="1"/>
</dbReference>
<feature type="domain" description="Phorbol-ester/DAG-type" evidence="15">
    <location>
        <begin position="498"/>
        <end position="548"/>
    </location>
</feature>
<feature type="compositionally biased region" description="Polar residues" evidence="12">
    <location>
        <begin position="178"/>
        <end position="191"/>
    </location>
</feature>
<dbReference type="SUPFAM" id="SSF48065">
    <property type="entry name" value="DBL homology domain (DH-domain)"/>
    <property type="match status" value="1"/>
</dbReference>
<dbReference type="Gene3D" id="1.10.167.10">
    <property type="entry name" value="Regulator of G-protein Signalling 4, domain 2"/>
    <property type="match status" value="1"/>
</dbReference>
<evidence type="ECO:0000256" key="9">
    <source>
        <dbReference type="ARBA" id="ARBA00023054"/>
    </source>
</evidence>
<dbReference type="SUPFAM" id="SSF50729">
    <property type="entry name" value="PH domain-like"/>
    <property type="match status" value="1"/>
</dbReference>
<feature type="domain" description="PH" evidence="13">
    <location>
        <begin position="992"/>
        <end position="1093"/>
    </location>
</feature>
<evidence type="ECO:0000313" key="19">
    <source>
        <dbReference type="Proteomes" id="UP000095284"/>
    </source>
</evidence>
<evidence type="ECO:0000256" key="12">
    <source>
        <dbReference type="SAM" id="MobiDB-lite"/>
    </source>
</evidence>
<dbReference type="GO" id="GO:0005737">
    <property type="term" value="C:cytoplasm"/>
    <property type="evidence" value="ECO:0007669"/>
    <property type="project" value="UniProtKB-SubCell"/>
</dbReference>
<feature type="region of interest" description="Disordered" evidence="12">
    <location>
        <begin position="158"/>
        <end position="219"/>
    </location>
</feature>
<dbReference type="PROSITE" id="PS00479">
    <property type="entry name" value="ZF_DAG_PE_1"/>
    <property type="match status" value="1"/>
</dbReference>
<keyword evidence="6" id="KW-0344">Guanine-nucleotide releasing factor</keyword>